<accession>A0A8E2EIF0</accession>
<keyword evidence="2" id="KW-1185">Reference proteome</keyword>
<gene>
    <name evidence="1" type="ORF">K432DRAFT_274684</name>
</gene>
<sequence length="251" mass="27853">PFISMVLFGKRKSELWHLQIDLAAGNEHPTDEKFPWALLRLHTDQYLKKKGKLSQAERDLRLGALIHEHDSNSKDIAMAACAYAMSPQAVRAALNVELNVSPVTYIGLYSYLQAFVAANHCNKDAVSDLEAQWARDLIPYATPGAAAPGRYLQGVTALLGNGNLPSLNLLPEFAVLARRAFVDFSSHLEGLKLKCEWSAAHASVSWLSALLDRPSATSSSRLGPEQLLDIQFPNWRIWAAWRPNTGRLRLL</sequence>
<dbReference type="Proteomes" id="UP000250266">
    <property type="component" value="Unassembled WGS sequence"/>
</dbReference>
<organism evidence="1 2">
    <name type="scientific">Lepidopterella palustris CBS 459.81</name>
    <dbReference type="NCBI Taxonomy" id="1314670"/>
    <lineage>
        <taxon>Eukaryota</taxon>
        <taxon>Fungi</taxon>
        <taxon>Dikarya</taxon>
        <taxon>Ascomycota</taxon>
        <taxon>Pezizomycotina</taxon>
        <taxon>Dothideomycetes</taxon>
        <taxon>Pleosporomycetidae</taxon>
        <taxon>Mytilinidiales</taxon>
        <taxon>Argynnaceae</taxon>
        <taxon>Lepidopterella</taxon>
    </lineage>
</organism>
<evidence type="ECO:0000313" key="2">
    <source>
        <dbReference type="Proteomes" id="UP000250266"/>
    </source>
</evidence>
<feature type="non-terminal residue" evidence="1">
    <location>
        <position position="251"/>
    </location>
</feature>
<reference evidence="1 2" key="1">
    <citation type="journal article" date="2016" name="Nat. Commun.">
        <title>Ectomycorrhizal ecology is imprinted in the genome of the dominant symbiotic fungus Cenococcum geophilum.</title>
        <authorList>
            <consortium name="DOE Joint Genome Institute"/>
            <person name="Peter M."/>
            <person name="Kohler A."/>
            <person name="Ohm R.A."/>
            <person name="Kuo A."/>
            <person name="Krutzmann J."/>
            <person name="Morin E."/>
            <person name="Arend M."/>
            <person name="Barry K.W."/>
            <person name="Binder M."/>
            <person name="Choi C."/>
            <person name="Clum A."/>
            <person name="Copeland A."/>
            <person name="Grisel N."/>
            <person name="Haridas S."/>
            <person name="Kipfer T."/>
            <person name="LaButti K."/>
            <person name="Lindquist E."/>
            <person name="Lipzen A."/>
            <person name="Maire R."/>
            <person name="Meier B."/>
            <person name="Mihaltcheva S."/>
            <person name="Molinier V."/>
            <person name="Murat C."/>
            <person name="Poggeler S."/>
            <person name="Quandt C.A."/>
            <person name="Sperisen C."/>
            <person name="Tritt A."/>
            <person name="Tisserant E."/>
            <person name="Crous P.W."/>
            <person name="Henrissat B."/>
            <person name="Nehls U."/>
            <person name="Egli S."/>
            <person name="Spatafora J.W."/>
            <person name="Grigoriev I.V."/>
            <person name="Martin F.M."/>
        </authorList>
    </citation>
    <scope>NUCLEOTIDE SEQUENCE [LARGE SCALE GENOMIC DNA]</scope>
    <source>
        <strain evidence="1 2">CBS 459.81</strain>
    </source>
</reference>
<feature type="non-terminal residue" evidence="1">
    <location>
        <position position="1"/>
    </location>
</feature>
<name>A0A8E2EIF0_9PEZI</name>
<evidence type="ECO:0000313" key="1">
    <source>
        <dbReference type="EMBL" id="OCK84582.1"/>
    </source>
</evidence>
<dbReference type="EMBL" id="KV744834">
    <property type="protein sequence ID" value="OCK84582.1"/>
    <property type="molecule type" value="Genomic_DNA"/>
</dbReference>
<dbReference type="AlphaFoldDB" id="A0A8E2EIF0"/>
<dbReference type="OrthoDB" id="109543at2759"/>
<proteinExistence type="predicted"/>
<protein>
    <submittedName>
        <fullName evidence="1">Uncharacterized protein</fullName>
    </submittedName>
</protein>